<dbReference type="EMBL" id="MCGT01000062">
    <property type="protein sequence ID" value="ORX42788.1"/>
    <property type="molecule type" value="Genomic_DNA"/>
</dbReference>
<evidence type="ECO:0000256" key="5">
    <source>
        <dbReference type="ARBA" id="ARBA00022833"/>
    </source>
</evidence>
<dbReference type="Gene3D" id="3.40.50.1010">
    <property type="entry name" value="5'-nuclease"/>
    <property type="match status" value="1"/>
</dbReference>
<dbReference type="GO" id="GO:0046872">
    <property type="term" value="F:metal ion binding"/>
    <property type="evidence" value="ECO:0007669"/>
    <property type="project" value="UniProtKB-UniRule"/>
</dbReference>
<feature type="binding site" evidence="8">
    <location>
        <position position="328"/>
    </location>
    <ligand>
        <name>Zn(2+)</name>
        <dbReference type="ChEBI" id="CHEBI:29105"/>
    </ligand>
</feature>
<reference evidence="12 13" key="1">
    <citation type="submission" date="2016-07" db="EMBL/GenBank/DDBJ databases">
        <title>Pervasive Adenine N6-methylation of Active Genes in Fungi.</title>
        <authorList>
            <consortium name="DOE Joint Genome Institute"/>
            <person name="Mondo S.J."/>
            <person name="Dannebaum R.O."/>
            <person name="Kuo R.C."/>
            <person name="Labutti K."/>
            <person name="Haridas S."/>
            <person name="Kuo A."/>
            <person name="Salamov A."/>
            <person name="Ahrendt S.R."/>
            <person name="Lipzen A."/>
            <person name="Sullivan W."/>
            <person name="Andreopoulos W.B."/>
            <person name="Clum A."/>
            <person name="Lindquist E."/>
            <person name="Daum C."/>
            <person name="Ramamoorthy G.K."/>
            <person name="Gryganskyi A."/>
            <person name="Culley D."/>
            <person name="Magnuson J.K."/>
            <person name="James T.Y."/>
            <person name="O'Malley M.A."/>
            <person name="Stajich J.E."/>
            <person name="Spatafora J.W."/>
            <person name="Visel A."/>
            <person name="Grigoriev I.V."/>
        </authorList>
    </citation>
    <scope>NUCLEOTIDE SEQUENCE [LARGE SCALE GENOMIC DNA]</scope>
    <source>
        <strain evidence="12 13">NRRL 3301</strain>
    </source>
</reference>
<feature type="compositionally biased region" description="Acidic residues" evidence="9">
    <location>
        <begin position="185"/>
        <end position="196"/>
    </location>
</feature>
<feature type="domain" description="Ribonuclease PIN" evidence="11">
    <location>
        <begin position="11"/>
        <end position="97"/>
    </location>
</feature>
<feature type="compositionally biased region" description="Basic residues" evidence="9">
    <location>
        <begin position="435"/>
        <end position="457"/>
    </location>
</feature>
<evidence type="ECO:0000256" key="6">
    <source>
        <dbReference type="ARBA" id="ARBA00023242"/>
    </source>
</evidence>
<feature type="region of interest" description="Disordered" evidence="9">
    <location>
        <begin position="108"/>
        <end position="130"/>
    </location>
</feature>
<dbReference type="InterPro" id="IPR014881">
    <property type="entry name" value="NOB1_Zn-bd"/>
</dbReference>
<evidence type="ECO:0000256" key="8">
    <source>
        <dbReference type="PIRSR" id="PIRSR037125-1"/>
    </source>
</evidence>
<dbReference type="InterPro" id="IPR033411">
    <property type="entry name" value="Ribonuclease_PIN"/>
</dbReference>
<dbReference type="InterPro" id="IPR017117">
    <property type="entry name" value="Nob1_euk"/>
</dbReference>
<dbReference type="GO" id="GO:0005737">
    <property type="term" value="C:cytoplasm"/>
    <property type="evidence" value="ECO:0007669"/>
    <property type="project" value="UniProtKB-ARBA"/>
</dbReference>
<dbReference type="FunFam" id="3.40.50.1010:FF:000020">
    <property type="entry name" value="20S-pre-rRNA D-site endonuclease NOB1"/>
    <property type="match status" value="1"/>
</dbReference>
<dbReference type="Pfam" id="PF08772">
    <property type="entry name" value="Zn_ribbon_NOB1"/>
    <property type="match status" value="1"/>
</dbReference>
<dbReference type="STRING" id="101127.A0A1X2G2I7"/>
<dbReference type="PANTHER" id="PTHR12814:SF2">
    <property type="entry name" value="RNA-BINDING PROTEIN NOB1"/>
    <property type="match status" value="1"/>
</dbReference>
<dbReference type="CDD" id="cd09876">
    <property type="entry name" value="PIN_Nob1-like"/>
    <property type="match status" value="1"/>
</dbReference>
<keyword evidence="6 7" id="KW-0539">Nucleus</keyword>
<comment type="similarity">
    <text evidence="1 7">Belongs to the NOB1 family.</text>
</comment>
<evidence type="ECO:0000256" key="3">
    <source>
        <dbReference type="ARBA" id="ARBA00022723"/>
    </source>
</evidence>
<feature type="binding site" evidence="8">
    <location>
        <position position="316"/>
    </location>
    <ligand>
        <name>Zn(2+)</name>
        <dbReference type="ChEBI" id="CHEBI:29105"/>
    </ligand>
</feature>
<keyword evidence="4" id="KW-0378">Hydrolase</keyword>
<organism evidence="12 13">
    <name type="scientific">Hesseltinella vesiculosa</name>
    <dbReference type="NCBI Taxonomy" id="101127"/>
    <lineage>
        <taxon>Eukaryota</taxon>
        <taxon>Fungi</taxon>
        <taxon>Fungi incertae sedis</taxon>
        <taxon>Mucoromycota</taxon>
        <taxon>Mucoromycotina</taxon>
        <taxon>Mucoromycetes</taxon>
        <taxon>Mucorales</taxon>
        <taxon>Cunninghamellaceae</taxon>
        <taxon>Hesseltinella</taxon>
    </lineage>
</organism>
<dbReference type="PIRSF" id="PIRSF037125">
    <property type="entry name" value="D-site_20S_pre-rRNA_nuclease"/>
    <property type="match status" value="1"/>
</dbReference>
<keyword evidence="3 7" id="KW-0479">Metal-binding</keyword>
<evidence type="ECO:0000256" key="4">
    <source>
        <dbReference type="ARBA" id="ARBA00022801"/>
    </source>
</evidence>
<feature type="compositionally biased region" description="Basic residues" evidence="9">
    <location>
        <begin position="155"/>
        <end position="165"/>
    </location>
</feature>
<evidence type="ECO:0000256" key="9">
    <source>
        <dbReference type="SAM" id="MobiDB-lite"/>
    </source>
</evidence>
<accession>A0A1X2G2I7</accession>
<dbReference type="InterPro" id="IPR036283">
    <property type="entry name" value="NOB1_Zf-like_sf"/>
</dbReference>
<dbReference type="Gene3D" id="6.20.210.10">
    <property type="entry name" value="Nin one binding (NOB1), Zn-ribbon-like"/>
    <property type="match status" value="1"/>
</dbReference>
<evidence type="ECO:0000259" key="10">
    <source>
        <dbReference type="Pfam" id="PF08772"/>
    </source>
</evidence>
<comment type="caution">
    <text evidence="12">The sequence shown here is derived from an EMBL/GenBank/DDBJ whole genome shotgun (WGS) entry which is preliminary data.</text>
</comment>
<evidence type="ECO:0000256" key="7">
    <source>
        <dbReference type="PIRNR" id="PIRNR037125"/>
    </source>
</evidence>
<feature type="region of interest" description="Disordered" evidence="9">
    <location>
        <begin position="152"/>
        <end position="223"/>
    </location>
</feature>
<dbReference type="AlphaFoldDB" id="A0A1X2G2I7"/>
<gene>
    <name evidence="12" type="ORF">DM01DRAFT_1329975</name>
</gene>
<keyword evidence="5 7" id="KW-0862">Zinc</keyword>
<dbReference type="GO" id="GO:0016787">
    <property type="term" value="F:hydrolase activity"/>
    <property type="evidence" value="ECO:0007669"/>
    <property type="project" value="UniProtKB-KW"/>
</dbReference>
<keyword evidence="2" id="KW-0540">Nuclease</keyword>
<evidence type="ECO:0000259" key="11">
    <source>
        <dbReference type="Pfam" id="PF17146"/>
    </source>
</evidence>
<feature type="binding site" evidence="8">
    <location>
        <position position="313"/>
    </location>
    <ligand>
        <name>Zn(2+)</name>
        <dbReference type="ChEBI" id="CHEBI:29105"/>
    </ligand>
</feature>
<name>A0A1X2G2I7_9FUNG</name>
<feature type="binding site" evidence="8">
    <location>
        <position position="331"/>
    </location>
    <ligand>
        <name>Zn(2+)</name>
        <dbReference type="ChEBI" id="CHEBI:29105"/>
    </ligand>
</feature>
<sequence length="457" mass="50997">MATSTARINHLVIDTNAIINGISLKDSAQHFYTCPEVLAEVRSAHSRDFLTRLPFEIQLEDPSEEAIKAVIQFSKLTGDYASLSMPDIKVIALTYSLEARQNGIEHIRTEPIKQRPNGTLGSAPPPRQQIKIKTVEVDEDGWEIAGSARKEVLKGKKKKQPKKKQPASAKQQPELKEEPASEERPAEEEQPAEDDQPSASPVKEETAAAQAPTSSAPAIDIDQLTQGIDDVVISTEPLDDEDDGEWITPENVDEFKAAALGVTPADYQRMNTMEVACMTNDFAMQNVLLQMNMNLVSTGGHRITKIKNWVLRCHGCFSVTSDMERKFCPKCGGATLNRVSCSTSSSGQVRYHLKHDYTYNLRGTIFSMPNPKGGRVHNNIVLREDQREYVKAKETQSKKKLVDMFDPDFIPIYGSKQTTPRTLNNNMFGTDTIGHGRRNANQSRKRIGKKKKQTPLY</sequence>
<evidence type="ECO:0000256" key="2">
    <source>
        <dbReference type="ARBA" id="ARBA00022722"/>
    </source>
</evidence>
<dbReference type="GO" id="GO:0030490">
    <property type="term" value="P:maturation of SSU-rRNA"/>
    <property type="evidence" value="ECO:0007669"/>
    <property type="project" value="TreeGrafter"/>
</dbReference>
<evidence type="ECO:0000313" key="12">
    <source>
        <dbReference type="EMBL" id="ORX42788.1"/>
    </source>
</evidence>
<comment type="subcellular location">
    <subcellularLocation>
        <location evidence="7">Nucleus</location>
        <location evidence="7">Nucleolus</location>
    </subcellularLocation>
</comment>
<keyword evidence="13" id="KW-1185">Reference proteome</keyword>
<dbReference type="GO" id="GO:0005730">
    <property type="term" value="C:nucleolus"/>
    <property type="evidence" value="ECO:0007669"/>
    <property type="project" value="UniProtKB-SubCell"/>
</dbReference>
<dbReference type="InterPro" id="IPR039907">
    <property type="entry name" value="NOB1"/>
</dbReference>
<comment type="function">
    <text evidence="7">Required for the synthesis of 40S ribosome subunits. Has a role in processing 20S pre-rRNA into the mature 18S rRNA, where it is required for cleavage at the 3' end of the mature 18S rRNA (D-site). Accompanies the 20S pre-rRNA from the nucleus to the cytoplasm.</text>
</comment>
<feature type="compositionally biased region" description="Low complexity" evidence="9">
    <location>
        <begin position="207"/>
        <end position="218"/>
    </location>
</feature>
<dbReference type="GO" id="GO:0004521">
    <property type="term" value="F:RNA endonuclease activity"/>
    <property type="evidence" value="ECO:0007669"/>
    <property type="project" value="UniProtKB-UniRule"/>
</dbReference>
<proteinExistence type="inferred from homology"/>
<dbReference type="PANTHER" id="PTHR12814">
    <property type="entry name" value="RNA-BINDING PROTEIN NOB1"/>
    <property type="match status" value="1"/>
</dbReference>
<feature type="compositionally biased region" description="Basic and acidic residues" evidence="9">
    <location>
        <begin position="173"/>
        <end position="184"/>
    </location>
</feature>
<dbReference type="Pfam" id="PF17146">
    <property type="entry name" value="PIN_6"/>
    <property type="match status" value="1"/>
</dbReference>
<feature type="domain" description="Nin one binding (NOB1) Zn-ribbon-like" evidence="10">
    <location>
        <begin position="303"/>
        <end position="374"/>
    </location>
</feature>
<dbReference type="Proteomes" id="UP000242146">
    <property type="component" value="Unassembled WGS sequence"/>
</dbReference>
<dbReference type="GO" id="GO:0030688">
    <property type="term" value="C:preribosome, small subunit precursor"/>
    <property type="evidence" value="ECO:0007669"/>
    <property type="project" value="TreeGrafter"/>
</dbReference>
<dbReference type="SUPFAM" id="SSF144206">
    <property type="entry name" value="NOB1 zinc finger-like"/>
    <property type="match status" value="1"/>
</dbReference>
<protein>
    <recommendedName>
        <fullName evidence="7">20S-pre-rRNA D-site endonuclease NOB1</fullName>
    </recommendedName>
</protein>
<feature type="region of interest" description="Disordered" evidence="9">
    <location>
        <begin position="421"/>
        <end position="457"/>
    </location>
</feature>
<evidence type="ECO:0000256" key="1">
    <source>
        <dbReference type="ARBA" id="ARBA00005858"/>
    </source>
</evidence>
<dbReference type="OrthoDB" id="446759at2759"/>
<evidence type="ECO:0000313" key="13">
    <source>
        <dbReference type="Proteomes" id="UP000242146"/>
    </source>
</evidence>